<dbReference type="KEGG" id="plig:NAG76_10310"/>
<dbReference type="Proteomes" id="UP001056756">
    <property type="component" value="Chromosome"/>
</dbReference>
<evidence type="ECO:0000259" key="1">
    <source>
        <dbReference type="Pfam" id="PF00144"/>
    </source>
</evidence>
<protein>
    <submittedName>
        <fullName evidence="2">Beta-lactamase family protein</fullName>
    </submittedName>
</protein>
<accession>A0A9J6ZK13</accession>
<dbReference type="PANTHER" id="PTHR43283:SF3">
    <property type="entry name" value="BETA-LACTAMASE FAMILY PROTEIN (AFU_ORTHOLOGUE AFUA_5G07500)"/>
    <property type="match status" value="1"/>
</dbReference>
<dbReference type="Pfam" id="PF00144">
    <property type="entry name" value="Beta-lactamase"/>
    <property type="match status" value="1"/>
</dbReference>
<evidence type="ECO:0000313" key="2">
    <source>
        <dbReference type="EMBL" id="URN96581.1"/>
    </source>
</evidence>
<dbReference type="AlphaFoldDB" id="A0A9J6ZK13"/>
<dbReference type="InterPro" id="IPR001466">
    <property type="entry name" value="Beta-lactam-related"/>
</dbReference>
<dbReference type="SUPFAM" id="SSF56601">
    <property type="entry name" value="beta-lactamase/transpeptidase-like"/>
    <property type="match status" value="1"/>
</dbReference>
<reference evidence="2" key="1">
    <citation type="submission" date="2022-05" db="EMBL/GenBank/DDBJ databases">
        <title>Novel bacterial taxa in a minimal lignocellulolytic consortium and its capacity to transform plastics disclosed by genome-resolved metagenomics.</title>
        <authorList>
            <person name="Rodriguez C.A.D."/>
            <person name="Diaz-Garcia L."/>
            <person name="Herrera K."/>
            <person name="Tarazona N.A."/>
            <person name="Sproer C."/>
            <person name="Overmann J."/>
            <person name="Jimenez D.J."/>
        </authorList>
    </citation>
    <scope>NUCLEOTIDE SEQUENCE</scope>
    <source>
        <strain evidence="2">MAG5</strain>
    </source>
</reference>
<evidence type="ECO:0000313" key="3">
    <source>
        <dbReference type="Proteomes" id="UP001056756"/>
    </source>
</evidence>
<dbReference type="PANTHER" id="PTHR43283">
    <property type="entry name" value="BETA-LACTAMASE-RELATED"/>
    <property type="match status" value="1"/>
</dbReference>
<dbReference type="Gene3D" id="3.40.710.10">
    <property type="entry name" value="DD-peptidase/beta-lactamase superfamily"/>
    <property type="match status" value="1"/>
</dbReference>
<name>A0A9J6ZK13_9BACL</name>
<gene>
    <name evidence="2" type="ORF">NAG76_10310</name>
</gene>
<dbReference type="EMBL" id="CP097899">
    <property type="protein sequence ID" value="URN96581.1"/>
    <property type="molecule type" value="Genomic_DNA"/>
</dbReference>
<organism evidence="2 3">
    <name type="scientific">Candidatus Pristimantibacillus lignocellulolyticus</name>
    <dbReference type="NCBI Taxonomy" id="2994561"/>
    <lineage>
        <taxon>Bacteria</taxon>
        <taxon>Bacillati</taxon>
        <taxon>Bacillota</taxon>
        <taxon>Bacilli</taxon>
        <taxon>Bacillales</taxon>
        <taxon>Paenibacillaceae</taxon>
        <taxon>Candidatus Pristimantibacillus</taxon>
    </lineage>
</organism>
<dbReference type="InterPro" id="IPR050789">
    <property type="entry name" value="Diverse_Enzym_Activities"/>
</dbReference>
<proteinExistence type="predicted"/>
<dbReference type="InterPro" id="IPR012338">
    <property type="entry name" value="Beta-lactam/transpept-like"/>
</dbReference>
<sequence>MNRLHNIDELLKEFVDQDIVGCGCVVTKNGQMMYEGYFGYADREQKVSMNDRSIHRLYSTTKVIVCTAAMLLFERGKFLLNDPLHLYLPEFKEMQVVHNSSNGNVHVKPAQNPILVKHIFAMTSGIPYEWGESKTHQEITRLTDDLKSKGPHTLEQMIKEIAKAPLLFEPGTRWAYGYSHDIVARLVEVISGITIEQFIQKELLDPLQMNDTGYRFKDDVQSRFVPLYALNDNNELAPTWARGDENFDPLAIYNGGGIGIYSTPRDYTKFAQMLANGGMSGNYQIISKKTIDLIRSNHLNAVQLDDFANPYTAGYGYGLGVRTLIDPIAAHYGGSIGEFGWTGMSGTYVLIDPAEQLSIVYMHQRLPNLEVEHHLRLRNVVYSCL</sequence>
<feature type="domain" description="Beta-lactamase-related" evidence="1">
    <location>
        <begin position="7"/>
        <end position="371"/>
    </location>
</feature>